<dbReference type="Gramene" id="Kaladp0048s0161.1.v1.1">
    <property type="protein sequence ID" value="Kaladp0048s0161.1.v1.1"/>
    <property type="gene ID" value="Kaladp0048s0161.v1.1"/>
</dbReference>
<dbReference type="PANTHER" id="PTHR37734:SF1">
    <property type="entry name" value="LARGE RIBOSOMAL RNA SUBUNIT ACCUMULATION PROTEIN YCED HOMOLOG 2, CHLOROPLASTIC"/>
    <property type="match status" value="1"/>
</dbReference>
<dbReference type="InterPro" id="IPR003772">
    <property type="entry name" value="YceD"/>
</dbReference>
<dbReference type="InterPro" id="IPR044985">
    <property type="entry name" value="YceD_plant"/>
</dbReference>
<dbReference type="AlphaFoldDB" id="A0A7N0TXC2"/>
<protein>
    <submittedName>
        <fullName evidence="1">Uncharacterized protein</fullName>
    </submittedName>
</protein>
<dbReference type="Pfam" id="PF02620">
    <property type="entry name" value="YceD"/>
    <property type="match status" value="1"/>
</dbReference>
<dbReference type="OMA" id="YHREINT"/>
<dbReference type="EnsemblPlants" id="Kaladp0048s0161.1.v1.1">
    <property type="protein sequence ID" value="Kaladp0048s0161.1.v1.1"/>
    <property type="gene ID" value="Kaladp0048s0161.v1.1"/>
</dbReference>
<evidence type="ECO:0000313" key="1">
    <source>
        <dbReference type="EnsemblPlants" id="Kaladp0048s0161.1.v1.1"/>
    </source>
</evidence>
<sequence length="248" mass="28393">MAYVCQWIPWTKANPIHLPNMSNPVQDKAFKSLQQIFKFRACSREIDWPLNVNKSAKKSSRAPRRLIRISTAETKWNGSWSCEYVFSLKELKLDDLVEDDQKHSKVHICLCIHRHASFGLSVEGKVITTFTRRCSNCFVPYCKEINTNFNVWVLPSSRENDENGELRLPEIGGDDPSVIYVKPGYEANLDSLIQDTIRLTLSVKDTCSETCEKAEPTLQYIGGSKPVKSIDGWPEIPAIVRWCNWPKD</sequence>
<dbReference type="PANTHER" id="PTHR37734">
    <property type="entry name" value="LARGE RIBOSOMAL RNA SUBUNIT ACCUMULATION PROTEIN YCED HOMOLOG 2, CHLOROPLASTIC"/>
    <property type="match status" value="1"/>
</dbReference>
<accession>A0A7N0TXC2</accession>
<name>A0A7N0TXC2_KALFE</name>
<evidence type="ECO:0000313" key="2">
    <source>
        <dbReference type="Proteomes" id="UP000594263"/>
    </source>
</evidence>
<proteinExistence type="predicted"/>
<reference evidence="1" key="1">
    <citation type="submission" date="2021-01" db="UniProtKB">
        <authorList>
            <consortium name="EnsemblPlants"/>
        </authorList>
    </citation>
    <scope>IDENTIFICATION</scope>
</reference>
<keyword evidence="2" id="KW-1185">Reference proteome</keyword>
<dbReference type="Proteomes" id="UP000594263">
    <property type="component" value="Unplaced"/>
</dbReference>
<organism evidence="1 2">
    <name type="scientific">Kalanchoe fedtschenkoi</name>
    <name type="common">Lavender scallops</name>
    <name type="synonym">South American air plant</name>
    <dbReference type="NCBI Taxonomy" id="63787"/>
    <lineage>
        <taxon>Eukaryota</taxon>
        <taxon>Viridiplantae</taxon>
        <taxon>Streptophyta</taxon>
        <taxon>Embryophyta</taxon>
        <taxon>Tracheophyta</taxon>
        <taxon>Spermatophyta</taxon>
        <taxon>Magnoliopsida</taxon>
        <taxon>eudicotyledons</taxon>
        <taxon>Gunneridae</taxon>
        <taxon>Pentapetalae</taxon>
        <taxon>Saxifragales</taxon>
        <taxon>Crassulaceae</taxon>
        <taxon>Kalanchoe</taxon>
    </lineage>
</organism>